<evidence type="ECO:0000256" key="3">
    <source>
        <dbReference type="PROSITE-ProRule" id="PRU00221"/>
    </source>
</evidence>
<sequence length="353" mass="38991">MFEHIRDVALPIGVIAPFSGNLSVCWLDTRNITYAALSQHSNVHIANWDNKTDSEINWETINIVDEVTDRPVEITAVGLVHPNARNFPVVIVGSTTSVQIYDVKKNVTRVMFQISLESILKEYSVNKDVGAYCKGISCNDNTVLVGTHSGEIMMLMCNGESNFSSRKTLKEHKTPVADIATCRYDEITCSASGDGEIIVWQKPVKAVSIRILTKHPINIVNVLRKHVIVGTLRGIIQFYSVLTGDLACQIHAHARPISSISVAPESAYILSASEDSQFFIYKLHTRKPHPFQAEHRFGMHLPDKLIVGAQFTNGRGSSVAVASYDQTAISMYKIKKLQAPLPAAAEQPIQPQV</sequence>
<comment type="caution">
    <text evidence="5">The sequence shown here is derived from an EMBL/GenBank/DDBJ whole genome shotgun (WGS) entry which is preliminary data.</text>
</comment>
<gene>
    <name evidence="5" type="ORF">CAMP_LOCUS19395</name>
</gene>
<keyword evidence="1 3" id="KW-0853">WD repeat</keyword>
<protein>
    <recommendedName>
        <fullName evidence="4">WD repeat-containing protein 54 beta-propeller domain-containing protein</fullName>
    </recommendedName>
</protein>
<evidence type="ECO:0000313" key="5">
    <source>
        <dbReference type="EMBL" id="CAI5456758.1"/>
    </source>
</evidence>
<dbReference type="InterPro" id="IPR001680">
    <property type="entry name" value="WD40_rpt"/>
</dbReference>
<dbReference type="InterPro" id="IPR049546">
    <property type="entry name" value="WDR54_beta_prop"/>
</dbReference>
<dbReference type="SUPFAM" id="SSF50978">
    <property type="entry name" value="WD40 repeat-like"/>
    <property type="match status" value="1"/>
</dbReference>
<dbReference type="Proteomes" id="UP001152747">
    <property type="component" value="Unassembled WGS sequence"/>
</dbReference>
<feature type="repeat" description="WD" evidence="3">
    <location>
        <begin position="250"/>
        <end position="285"/>
    </location>
</feature>
<dbReference type="InterPro" id="IPR015943">
    <property type="entry name" value="WD40/YVTN_repeat-like_dom_sf"/>
</dbReference>
<evidence type="ECO:0000259" key="4">
    <source>
        <dbReference type="Pfam" id="PF21031"/>
    </source>
</evidence>
<dbReference type="PROSITE" id="PS50082">
    <property type="entry name" value="WD_REPEATS_2"/>
    <property type="match status" value="1"/>
</dbReference>
<dbReference type="PANTHER" id="PTHR13720">
    <property type="entry name" value="WD-40 REPEAT PROTEIN"/>
    <property type="match status" value="1"/>
</dbReference>
<dbReference type="SMART" id="SM00320">
    <property type="entry name" value="WD40"/>
    <property type="match status" value="2"/>
</dbReference>
<dbReference type="PANTHER" id="PTHR13720:SF33">
    <property type="entry name" value="HELP DOMAIN-CONTAINING PROTEIN"/>
    <property type="match status" value="1"/>
</dbReference>
<reference evidence="5" key="1">
    <citation type="submission" date="2022-11" db="EMBL/GenBank/DDBJ databases">
        <authorList>
            <person name="Kikuchi T."/>
        </authorList>
    </citation>
    <scope>NUCLEOTIDE SEQUENCE</scope>
    <source>
        <strain evidence="5">PS1010</strain>
    </source>
</reference>
<keyword evidence="2" id="KW-0677">Repeat</keyword>
<accession>A0A9P1J6M3</accession>
<dbReference type="Gene3D" id="2.130.10.10">
    <property type="entry name" value="YVTN repeat-like/Quinoprotein amine dehydrogenase"/>
    <property type="match status" value="2"/>
</dbReference>
<dbReference type="EMBL" id="CANHGI010000006">
    <property type="protein sequence ID" value="CAI5456758.1"/>
    <property type="molecule type" value="Genomic_DNA"/>
</dbReference>
<name>A0A9P1J6M3_9PELO</name>
<dbReference type="InterPro" id="IPR050630">
    <property type="entry name" value="WD_repeat_EMAP"/>
</dbReference>
<dbReference type="OrthoDB" id="756370at2759"/>
<keyword evidence="6" id="KW-1185">Reference proteome</keyword>
<feature type="domain" description="WD repeat-containing protein 54 beta-propeller" evidence="4">
    <location>
        <begin position="1"/>
        <end position="330"/>
    </location>
</feature>
<dbReference type="AlphaFoldDB" id="A0A9P1J6M3"/>
<dbReference type="InterPro" id="IPR036322">
    <property type="entry name" value="WD40_repeat_dom_sf"/>
</dbReference>
<evidence type="ECO:0000313" key="6">
    <source>
        <dbReference type="Proteomes" id="UP001152747"/>
    </source>
</evidence>
<proteinExistence type="predicted"/>
<evidence type="ECO:0000256" key="2">
    <source>
        <dbReference type="ARBA" id="ARBA00022737"/>
    </source>
</evidence>
<evidence type="ECO:0000256" key="1">
    <source>
        <dbReference type="ARBA" id="ARBA00022574"/>
    </source>
</evidence>
<organism evidence="5 6">
    <name type="scientific">Caenorhabditis angaria</name>
    <dbReference type="NCBI Taxonomy" id="860376"/>
    <lineage>
        <taxon>Eukaryota</taxon>
        <taxon>Metazoa</taxon>
        <taxon>Ecdysozoa</taxon>
        <taxon>Nematoda</taxon>
        <taxon>Chromadorea</taxon>
        <taxon>Rhabditida</taxon>
        <taxon>Rhabditina</taxon>
        <taxon>Rhabditomorpha</taxon>
        <taxon>Rhabditoidea</taxon>
        <taxon>Rhabditidae</taxon>
        <taxon>Peloderinae</taxon>
        <taxon>Caenorhabditis</taxon>
    </lineage>
</organism>
<dbReference type="Pfam" id="PF21031">
    <property type="entry name" value="WDR54"/>
    <property type="match status" value="1"/>
</dbReference>